<dbReference type="InterPro" id="IPR056502">
    <property type="entry name" value="KIAA0319-like_C"/>
</dbReference>
<sequence length="728" mass="78699">MKSFLTYLYRSSSSAGVLAAAVAPQCWQGATFSEAVVSPVVEGSGVVRVPGVASLRRCVAAGCDLPGYDLAWLFRGRCYVLSCQQREDCRPQERPGADSVLVFLRRGPSPSLRRGSSYGSRWRPLLPSSEHGGDLQGLPLLDGPRAALPLLDGPRAALPLLDGPRDLGPLDPTVLDVEYPEESQDQDGIGPETSPLPTRDGFNQSESGSHPTQTRAGRIRTEDRTGTEPAGIRVSLVGLQMLHGAEQMNVIQPGSTGTETADPQQLFFLFTVLFVLQVHHQAGLWEVSFLLQRSFCSASSHSDGSDPGPVAVAGPDRRLVLPLSSVLLNGSSSTGTGGRAVSSFRWEAVRRGLIISVRGATSSGFRKVRGGLCSINMTSVVVLIRLWSVRPAASSPPPVAHASGSHTLTLPNNSLVLRGSVSDGDQSRVHFLWTRDPQSPAAGVSGPSLFLADLVEGTYLFQLKVTDAQGRSSVAMATVEVRPEPAGGEQVELEMLVPVSQVSVLQRDTVVQQLAALIRVPNSDVHVRALEGRSTVLRFSVGGLSGPVPAPRLVALLRTHLLRQRSSYLLFRALRVDAVVCFLSCSGRGQCDPITRQCGCDPFWTENLVRRYLGDGESNCGKTVVCMRLGPTDPTGPERSEHDPPLSCCRRRSQARKRAKYAVLNDMDEQERLELRPRFSVKHRSTEHNCSLMMSESELDSDQDAAFSEGWRLRSRSRAAACSREAFG</sequence>
<dbReference type="SMART" id="SM00765">
    <property type="entry name" value="MANEC"/>
    <property type="match status" value="1"/>
</dbReference>
<dbReference type="Proteomes" id="UP000001038">
    <property type="component" value="Chromosome 16"/>
</dbReference>
<dbReference type="AlphaFoldDB" id="A0A3B3HZS2"/>
<evidence type="ECO:0000256" key="2">
    <source>
        <dbReference type="ARBA" id="ARBA00022475"/>
    </source>
</evidence>
<keyword evidence="6" id="KW-1133">Transmembrane helix</keyword>
<dbReference type="PANTHER" id="PTHR46182">
    <property type="entry name" value="FI19480P1"/>
    <property type="match status" value="1"/>
</dbReference>
<dbReference type="Gene3D" id="2.60.40.10">
    <property type="entry name" value="Immunoglobulins"/>
    <property type="match status" value="1"/>
</dbReference>
<dbReference type="CDD" id="cd00146">
    <property type="entry name" value="PKD"/>
    <property type="match status" value="1"/>
</dbReference>
<name>A0A3B3HZS2_ORYLA</name>
<keyword evidence="4" id="KW-0732">Signal</keyword>
<evidence type="ECO:0000256" key="3">
    <source>
        <dbReference type="ARBA" id="ARBA00022692"/>
    </source>
</evidence>
<keyword evidence="8" id="KW-0325">Glycoprotein</keyword>
<evidence type="ECO:0000313" key="13">
    <source>
        <dbReference type="Proteomes" id="UP000001038"/>
    </source>
</evidence>
<dbReference type="GeneTree" id="ENSGT00940000161462"/>
<organism evidence="12 13">
    <name type="scientific">Oryzias latipes</name>
    <name type="common">Japanese rice fish</name>
    <name type="synonym">Japanese killifish</name>
    <dbReference type="NCBI Taxonomy" id="8090"/>
    <lineage>
        <taxon>Eukaryota</taxon>
        <taxon>Metazoa</taxon>
        <taxon>Chordata</taxon>
        <taxon>Craniata</taxon>
        <taxon>Vertebrata</taxon>
        <taxon>Euteleostomi</taxon>
        <taxon>Actinopterygii</taxon>
        <taxon>Neopterygii</taxon>
        <taxon>Teleostei</taxon>
        <taxon>Neoteleostei</taxon>
        <taxon>Acanthomorphata</taxon>
        <taxon>Ovalentaria</taxon>
        <taxon>Atherinomorphae</taxon>
        <taxon>Beloniformes</taxon>
        <taxon>Adrianichthyidae</taxon>
        <taxon>Oryziinae</taxon>
        <taxon>Oryzias</taxon>
    </lineage>
</organism>
<dbReference type="Pfam" id="PF23620">
    <property type="entry name" value="KIAA0319"/>
    <property type="match status" value="1"/>
</dbReference>
<comment type="subcellular location">
    <subcellularLocation>
        <location evidence="1">Cell membrane</location>
    </subcellularLocation>
</comment>
<dbReference type="InterPro" id="IPR035986">
    <property type="entry name" value="PKD_dom_sf"/>
</dbReference>
<evidence type="ECO:0000256" key="9">
    <source>
        <dbReference type="SAM" id="MobiDB-lite"/>
    </source>
</evidence>
<gene>
    <name evidence="12" type="primary">kiaa0319</name>
</gene>
<dbReference type="Pfam" id="PF22352">
    <property type="entry name" value="K319L-like_PKD"/>
    <property type="match status" value="1"/>
</dbReference>
<keyword evidence="13" id="KW-1185">Reference proteome</keyword>
<evidence type="ECO:0000259" key="11">
    <source>
        <dbReference type="SMART" id="SM00765"/>
    </source>
</evidence>
<feature type="compositionally biased region" description="Polar residues" evidence="9">
    <location>
        <begin position="201"/>
        <end position="215"/>
    </location>
</feature>
<dbReference type="FunFam" id="2.60.40.10:FF:000061">
    <property type="entry name" value="Dyslexia-associated protein KIAA0319 homolog"/>
    <property type="match status" value="1"/>
</dbReference>
<keyword evidence="2" id="KW-1003">Cell membrane</keyword>
<dbReference type="InterPro" id="IPR013980">
    <property type="entry name" value="MANSC_dom"/>
</dbReference>
<dbReference type="SUPFAM" id="SSF49299">
    <property type="entry name" value="PKD domain"/>
    <property type="match status" value="1"/>
</dbReference>
<dbReference type="SMART" id="SM00089">
    <property type="entry name" value="PKD"/>
    <property type="match status" value="1"/>
</dbReference>
<dbReference type="GO" id="GO:0005886">
    <property type="term" value="C:plasma membrane"/>
    <property type="evidence" value="ECO:0007669"/>
    <property type="project" value="UniProtKB-SubCell"/>
</dbReference>
<dbReference type="InterPro" id="IPR011106">
    <property type="entry name" value="MANSC_N"/>
</dbReference>
<evidence type="ECO:0000313" key="12">
    <source>
        <dbReference type="Ensembl" id="ENSORLP00000036963.1"/>
    </source>
</evidence>
<reference evidence="12" key="2">
    <citation type="submission" date="2025-08" db="UniProtKB">
        <authorList>
            <consortium name="Ensembl"/>
        </authorList>
    </citation>
    <scope>IDENTIFICATION</scope>
    <source>
        <strain evidence="12">Hd-rR</strain>
    </source>
</reference>
<keyword evidence="3" id="KW-0812">Transmembrane</keyword>
<dbReference type="Bgee" id="ENSORLG00000028054">
    <property type="expression patterns" value="Expressed in brain and 9 other cell types or tissues"/>
</dbReference>
<evidence type="ECO:0000256" key="4">
    <source>
        <dbReference type="ARBA" id="ARBA00022729"/>
    </source>
</evidence>
<dbReference type="InterPro" id="IPR029865">
    <property type="entry name" value="KIAA0319-like"/>
</dbReference>
<proteinExistence type="predicted"/>
<protein>
    <submittedName>
        <fullName evidence="12">KIAA0319</fullName>
    </submittedName>
</protein>
<dbReference type="InterPro" id="IPR022409">
    <property type="entry name" value="PKD/Chitinase_dom"/>
</dbReference>
<feature type="domain" description="PKD/Chitinase" evidence="10">
    <location>
        <begin position="399"/>
        <end position="484"/>
    </location>
</feature>
<keyword evidence="7" id="KW-0472">Membrane</keyword>
<evidence type="ECO:0000256" key="7">
    <source>
        <dbReference type="ARBA" id="ARBA00023136"/>
    </source>
</evidence>
<evidence type="ECO:0000259" key="10">
    <source>
        <dbReference type="SMART" id="SM00089"/>
    </source>
</evidence>
<dbReference type="Pfam" id="PF23597">
    <property type="entry name" value="KIAA0319_N"/>
    <property type="match status" value="1"/>
</dbReference>
<evidence type="ECO:0000256" key="8">
    <source>
        <dbReference type="ARBA" id="ARBA00023180"/>
    </source>
</evidence>
<dbReference type="InterPro" id="IPR013783">
    <property type="entry name" value="Ig-like_fold"/>
</dbReference>
<evidence type="ECO:0000256" key="5">
    <source>
        <dbReference type="ARBA" id="ARBA00022737"/>
    </source>
</evidence>
<evidence type="ECO:0000256" key="6">
    <source>
        <dbReference type="ARBA" id="ARBA00022989"/>
    </source>
</evidence>
<accession>A0A3B3HZS2</accession>
<reference evidence="12" key="3">
    <citation type="submission" date="2025-09" db="UniProtKB">
        <authorList>
            <consortium name="Ensembl"/>
        </authorList>
    </citation>
    <scope>IDENTIFICATION</scope>
    <source>
        <strain evidence="12">Hd-rR</strain>
    </source>
</reference>
<dbReference type="PANTHER" id="PTHR46182:SF1">
    <property type="entry name" value="DYSLEXIA-ASSOCIATED PROTEIN KIAA0319"/>
    <property type="match status" value="1"/>
</dbReference>
<keyword evidence="5" id="KW-0677">Repeat</keyword>
<reference evidence="12 13" key="1">
    <citation type="journal article" date="2007" name="Nature">
        <title>The medaka draft genome and insights into vertebrate genome evolution.</title>
        <authorList>
            <person name="Kasahara M."/>
            <person name="Naruse K."/>
            <person name="Sasaki S."/>
            <person name="Nakatani Y."/>
            <person name="Qu W."/>
            <person name="Ahsan B."/>
            <person name="Yamada T."/>
            <person name="Nagayasu Y."/>
            <person name="Doi K."/>
            <person name="Kasai Y."/>
            <person name="Jindo T."/>
            <person name="Kobayashi D."/>
            <person name="Shimada A."/>
            <person name="Toyoda A."/>
            <person name="Kuroki Y."/>
            <person name="Fujiyama A."/>
            <person name="Sasaki T."/>
            <person name="Shimizu A."/>
            <person name="Asakawa S."/>
            <person name="Shimizu N."/>
            <person name="Hashimoto S."/>
            <person name="Yang J."/>
            <person name="Lee Y."/>
            <person name="Matsushima K."/>
            <person name="Sugano S."/>
            <person name="Sakaizumi M."/>
            <person name="Narita T."/>
            <person name="Ohishi K."/>
            <person name="Haga S."/>
            <person name="Ohta F."/>
            <person name="Nomoto H."/>
            <person name="Nogata K."/>
            <person name="Morishita T."/>
            <person name="Endo T."/>
            <person name="Shin-I T."/>
            <person name="Takeda H."/>
            <person name="Morishita S."/>
            <person name="Kohara Y."/>
        </authorList>
    </citation>
    <scope>NUCLEOTIDE SEQUENCE [LARGE SCALE GENOMIC DNA]</scope>
    <source>
        <strain evidence="12 13">Hd-rR</strain>
    </source>
</reference>
<evidence type="ECO:0000256" key="1">
    <source>
        <dbReference type="ARBA" id="ARBA00004236"/>
    </source>
</evidence>
<dbReference type="Ensembl" id="ENSORLT00000045735.1">
    <property type="protein sequence ID" value="ENSORLP00000036963.1"/>
    <property type="gene ID" value="ENSORLG00000028054.1"/>
</dbReference>
<feature type="domain" description="Seven cysteines N-terminal" evidence="11">
    <location>
        <begin position="21"/>
        <end position="100"/>
    </location>
</feature>
<feature type="region of interest" description="Disordered" evidence="9">
    <location>
        <begin position="180"/>
        <end position="227"/>
    </location>
</feature>